<dbReference type="Proteomes" id="UP001243009">
    <property type="component" value="Unassembled WGS sequence"/>
</dbReference>
<dbReference type="PANTHER" id="PTHR40261">
    <property type="match status" value="1"/>
</dbReference>
<evidence type="ECO:0000259" key="5">
    <source>
        <dbReference type="PROSITE" id="PS51296"/>
    </source>
</evidence>
<feature type="domain" description="Rieske" evidence="5">
    <location>
        <begin position="41"/>
        <end position="120"/>
    </location>
</feature>
<evidence type="ECO:0000256" key="3">
    <source>
        <dbReference type="ARBA" id="ARBA00023004"/>
    </source>
</evidence>
<dbReference type="InterPro" id="IPR017941">
    <property type="entry name" value="Rieske_2Fe-2S"/>
</dbReference>
<dbReference type="Pfam" id="PF00355">
    <property type="entry name" value="Rieske"/>
    <property type="match status" value="1"/>
</dbReference>
<keyword evidence="3" id="KW-0408">Iron</keyword>
<keyword evidence="2" id="KW-0479">Metal-binding</keyword>
<evidence type="ECO:0000256" key="1">
    <source>
        <dbReference type="ARBA" id="ARBA00022714"/>
    </source>
</evidence>
<evidence type="ECO:0000313" key="6">
    <source>
        <dbReference type="EMBL" id="MDO9708908.1"/>
    </source>
</evidence>
<name>A0ABT9DYB8_9PROT</name>
<dbReference type="PROSITE" id="PS51296">
    <property type="entry name" value="RIESKE"/>
    <property type="match status" value="1"/>
</dbReference>
<dbReference type="SUPFAM" id="SSF50022">
    <property type="entry name" value="ISP domain"/>
    <property type="match status" value="1"/>
</dbReference>
<evidence type="ECO:0000256" key="4">
    <source>
        <dbReference type="ARBA" id="ARBA00023014"/>
    </source>
</evidence>
<evidence type="ECO:0000256" key="2">
    <source>
        <dbReference type="ARBA" id="ARBA00022723"/>
    </source>
</evidence>
<keyword evidence="4" id="KW-0411">Iron-sulfur</keyword>
<evidence type="ECO:0000313" key="7">
    <source>
        <dbReference type="Proteomes" id="UP001243009"/>
    </source>
</evidence>
<reference evidence="6 7" key="1">
    <citation type="submission" date="2023-08" db="EMBL/GenBank/DDBJ databases">
        <title>The draft genome sequence of Paracraurococcus sp. LOR1-02.</title>
        <authorList>
            <person name="Kingkaew E."/>
            <person name="Tanasupawat S."/>
        </authorList>
    </citation>
    <scope>NUCLEOTIDE SEQUENCE [LARGE SCALE GENOMIC DNA]</scope>
    <source>
        <strain evidence="6 7">LOR1-02</strain>
    </source>
</reference>
<gene>
    <name evidence="6" type="ORF">Q7A36_11195</name>
</gene>
<keyword evidence="1" id="KW-0001">2Fe-2S</keyword>
<dbReference type="Gene3D" id="2.102.10.10">
    <property type="entry name" value="Rieske [2Fe-2S] iron-sulphur domain"/>
    <property type="match status" value="1"/>
</dbReference>
<accession>A0ABT9DYB8</accession>
<dbReference type="PANTHER" id="PTHR40261:SF1">
    <property type="entry name" value="RIESKE DOMAIN-CONTAINING PROTEIN"/>
    <property type="match status" value="1"/>
</dbReference>
<organism evidence="6 7">
    <name type="scientific">Paracraurococcus lichenis</name>
    <dbReference type="NCBI Taxonomy" id="3064888"/>
    <lineage>
        <taxon>Bacteria</taxon>
        <taxon>Pseudomonadati</taxon>
        <taxon>Pseudomonadota</taxon>
        <taxon>Alphaproteobacteria</taxon>
        <taxon>Acetobacterales</taxon>
        <taxon>Roseomonadaceae</taxon>
        <taxon>Paracraurococcus</taxon>
    </lineage>
</organism>
<comment type="caution">
    <text evidence="6">The sequence shown here is derived from an EMBL/GenBank/DDBJ whole genome shotgun (WGS) entry which is preliminary data.</text>
</comment>
<dbReference type="CDD" id="cd03467">
    <property type="entry name" value="Rieske"/>
    <property type="match status" value="1"/>
</dbReference>
<protein>
    <submittedName>
        <fullName evidence="6">Rieske 2Fe-2S domain-containing protein</fullName>
    </submittedName>
</protein>
<sequence length="148" mass="16061">MGADPPEVFVICAMEDIARGGARPFLLHRLDEDGAARPLRLLVVRTRDDAFHGYVNACPHAGSWLNIDAGEVFTPDRGRLRCGRHGAEFEIESGLCVRGPCAGESLTPLALVLVAGDVCLCGIRLVEDDDPPRHPEDLEDSLEITIHP</sequence>
<dbReference type="InterPro" id="IPR036922">
    <property type="entry name" value="Rieske_2Fe-2S_sf"/>
</dbReference>
<proteinExistence type="predicted"/>
<keyword evidence="7" id="KW-1185">Reference proteome</keyword>
<dbReference type="EMBL" id="JAUTWS010000009">
    <property type="protein sequence ID" value="MDO9708908.1"/>
    <property type="molecule type" value="Genomic_DNA"/>
</dbReference>
<dbReference type="RefSeq" id="WP_305103775.1">
    <property type="nucleotide sequence ID" value="NZ_JAUTWS010000009.1"/>
</dbReference>